<reference evidence="1 2" key="2">
    <citation type="submission" date="2013-02" db="EMBL/GenBank/DDBJ databases">
        <title>The Genome Sequence of Plasmodium falciparum Vietnam Oak-Knoll (FVO).</title>
        <authorList>
            <consortium name="The Broad Institute Genome Sequencing Platform"/>
            <consortium name="The Broad Institute Genome Sequencing Center for Infectious Disease"/>
            <person name="Neafsey D."/>
            <person name="Cheeseman I."/>
            <person name="Volkman S."/>
            <person name="Adams J."/>
            <person name="Walker B."/>
            <person name="Young S.K."/>
            <person name="Zeng Q."/>
            <person name="Gargeya S."/>
            <person name="Fitzgerald M."/>
            <person name="Haas B."/>
            <person name="Abouelleil A."/>
            <person name="Alvarado L."/>
            <person name="Arachchi H.M."/>
            <person name="Berlin A.M."/>
            <person name="Chapman S.B."/>
            <person name="Dewar J."/>
            <person name="Goldberg J."/>
            <person name="Griggs A."/>
            <person name="Gujja S."/>
            <person name="Hansen M."/>
            <person name="Howarth C."/>
            <person name="Imamovic A."/>
            <person name="Larimer J."/>
            <person name="McCowan C."/>
            <person name="Murphy C."/>
            <person name="Neiman D."/>
            <person name="Pearson M."/>
            <person name="Priest M."/>
            <person name="Roberts A."/>
            <person name="Saif S."/>
            <person name="Shea T."/>
            <person name="Sisk P."/>
            <person name="Sykes S."/>
            <person name="Wortman J."/>
            <person name="Nusbaum C."/>
            <person name="Birren B."/>
        </authorList>
    </citation>
    <scope>NUCLEOTIDE SEQUENCE [LARGE SCALE GENOMIC DNA]</scope>
    <source>
        <strain evidence="2">Vietnam Oak-Knoll (FVO)</strain>
    </source>
</reference>
<dbReference type="AlphaFoldDB" id="A0A024V3F8"/>
<name>A0A024V3F8_PLAFA</name>
<dbReference type="Proteomes" id="UP000030690">
    <property type="component" value="Unassembled WGS sequence"/>
</dbReference>
<dbReference type="EMBL" id="KI925140">
    <property type="protein sequence ID" value="ETW16710.1"/>
    <property type="molecule type" value="Genomic_DNA"/>
</dbReference>
<organism evidence="1 2">
    <name type="scientific">Plasmodium falciparum Vietnam Oak-Knoll</name>
    <name type="common">FVO</name>
    <dbReference type="NCBI Taxonomy" id="1036723"/>
    <lineage>
        <taxon>Eukaryota</taxon>
        <taxon>Sar</taxon>
        <taxon>Alveolata</taxon>
        <taxon>Apicomplexa</taxon>
        <taxon>Aconoidasida</taxon>
        <taxon>Haemosporida</taxon>
        <taxon>Plasmodiidae</taxon>
        <taxon>Plasmodium</taxon>
        <taxon>Plasmodium (Laverania)</taxon>
    </lineage>
</organism>
<reference evidence="1 2" key="1">
    <citation type="submission" date="2013-02" db="EMBL/GenBank/DDBJ databases">
        <title>The Genome Annotation of Plasmodium falciparum Vietnam Oak-Knoll (FVO).</title>
        <authorList>
            <consortium name="The Broad Institute Genome Sequencing Platform"/>
            <consortium name="The Broad Institute Genome Sequencing Center for Infectious Disease"/>
            <person name="Neafsey D."/>
            <person name="Hoffman S."/>
            <person name="Volkman S."/>
            <person name="Rosenthal P."/>
            <person name="Walker B."/>
            <person name="Young S.K."/>
            <person name="Zeng Q."/>
            <person name="Gargeya S."/>
            <person name="Fitzgerald M."/>
            <person name="Haas B."/>
            <person name="Abouelleil A."/>
            <person name="Allen A.W."/>
            <person name="Alvarado L."/>
            <person name="Arachchi H.M."/>
            <person name="Berlin A.M."/>
            <person name="Chapman S.B."/>
            <person name="Gainer-Dewar J."/>
            <person name="Goldberg J."/>
            <person name="Griggs A."/>
            <person name="Gujja S."/>
            <person name="Hansen M."/>
            <person name="Howarth C."/>
            <person name="Imamovic A."/>
            <person name="Ireland A."/>
            <person name="Larimer J."/>
            <person name="McCowan C."/>
            <person name="Murphy C."/>
            <person name="Pearson M."/>
            <person name="Poon T.W."/>
            <person name="Priest M."/>
            <person name="Roberts A."/>
            <person name="Saif S."/>
            <person name="Shea T."/>
            <person name="Sisk P."/>
            <person name="Sykes S."/>
            <person name="Wortman J."/>
            <person name="Nusbaum C."/>
            <person name="Birren B."/>
        </authorList>
    </citation>
    <scope>NUCLEOTIDE SEQUENCE [LARGE SCALE GENOMIC DNA]</scope>
    <source>
        <strain evidence="2">Vietnam Oak-Knoll (FVO)</strain>
    </source>
</reference>
<evidence type="ECO:0000313" key="1">
    <source>
        <dbReference type="EMBL" id="ETW16710.1"/>
    </source>
</evidence>
<accession>A0A024V3F8</accession>
<sequence length="119" mass="14062">MEDNYASDSSNKKKENVKFSKFVTSLSFMKKNTEHHENAKKKIKYSNDNHMWIVNEYEEAAKAYLKKESPQKSKKHVSLNCLGRKTYNNYNNHVNLYNIEIIKFINSVKRNKPISSLKE</sequence>
<dbReference type="OrthoDB" id="372600at2759"/>
<evidence type="ECO:0000313" key="2">
    <source>
        <dbReference type="Proteomes" id="UP000030690"/>
    </source>
</evidence>
<protein>
    <submittedName>
        <fullName evidence="1">Uncharacterized protein</fullName>
    </submittedName>
</protein>
<gene>
    <name evidence="1" type="ORF">PFFVO_04372</name>
</gene>
<proteinExistence type="predicted"/>